<evidence type="ECO:0000313" key="1">
    <source>
        <dbReference type="Proteomes" id="UP000515121"/>
    </source>
</evidence>
<reference evidence="2" key="1">
    <citation type="submission" date="2025-08" db="UniProtKB">
        <authorList>
            <consortium name="RefSeq"/>
        </authorList>
    </citation>
    <scope>IDENTIFICATION</scope>
    <source>
        <tissue evidence="2">Fruit stalk</tissue>
    </source>
</reference>
<dbReference type="RefSeq" id="XP_022750999.1">
    <property type="nucleotide sequence ID" value="XM_022895264.1"/>
</dbReference>
<dbReference type="OrthoDB" id="986022at2759"/>
<gene>
    <name evidence="2" type="primary">LOC111299809</name>
</gene>
<name>A0A6P5ZDY5_DURZI</name>
<protein>
    <submittedName>
        <fullName evidence="2">Uncharacterized protein LOC111299809</fullName>
    </submittedName>
</protein>
<keyword evidence="1" id="KW-1185">Reference proteome</keyword>
<accession>A0A6P5ZDY5</accession>
<dbReference type="PANTHER" id="PTHR11439:SF463">
    <property type="entry name" value="REVERSE TRANSCRIPTASE TY1_COPIA-TYPE DOMAIN-CONTAINING PROTEIN"/>
    <property type="match status" value="1"/>
</dbReference>
<dbReference type="AlphaFoldDB" id="A0A6P5ZDY5"/>
<proteinExistence type="predicted"/>
<dbReference type="Proteomes" id="UP000515121">
    <property type="component" value="Unplaced"/>
</dbReference>
<dbReference type="GeneID" id="111299809"/>
<sequence>MVSRYMNNITKEHLKAVHCILQYLKKSLSEGLYFKKSISLSEGLYFKKSIDWAIKVCTDVDWARLVTDRRSTTGYCSYVCGNLVTWRSKKQAVVGRSSVKAEFRAIFHGICE</sequence>
<dbReference type="CDD" id="cd09272">
    <property type="entry name" value="RNase_HI_RT_Ty1"/>
    <property type="match status" value="1"/>
</dbReference>
<dbReference type="PANTHER" id="PTHR11439">
    <property type="entry name" value="GAG-POL-RELATED RETROTRANSPOSON"/>
    <property type="match status" value="1"/>
</dbReference>
<organism evidence="1 2">
    <name type="scientific">Durio zibethinus</name>
    <name type="common">Durian</name>
    <dbReference type="NCBI Taxonomy" id="66656"/>
    <lineage>
        <taxon>Eukaryota</taxon>
        <taxon>Viridiplantae</taxon>
        <taxon>Streptophyta</taxon>
        <taxon>Embryophyta</taxon>
        <taxon>Tracheophyta</taxon>
        <taxon>Spermatophyta</taxon>
        <taxon>Magnoliopsida</taxon>
        <taxon>eudicotyledons</taxon>
        <taxon>Gunneridae</taxon>
        <taxon>Pentapetalae</taxon>
        <taxon>rosids</taxon>
        <taxon>malvids</taxon>
        <taxon>Malvales</taxon>
        <taxon>Malvaceae</taxon>
        <taxon>Helicteroideae</taxon>
        <taxon>Durio</taxon>
    </lineage>
</organism>
<dbReference type="KEGG" id="dzi:111299809"/>
<evidence type="ECO:0000313" key="2">
    <source>
        <dbReference type="RefSeq" id="XP_022750999.1"/>
    </source>
</evidence>